<comment type="caution">
    <text evidence="1">The sequence shown here is derived from an EMBL/GenBank/DDBJ whole genome shotgun (WGS) entry which is preliminary data.</text>
</comment>
<proteinExistence type="predicted"/>
<gene>
    <name evidence="1" type="ORF">E5336_00550</name>
</gene>
<evidence type="ECO:0000313" key="2">
    <source>
        <dbReference type="Proteomes" id="UP000308836"/>
    </source>
</evidence>
<sequence length="257" mass="28324">MKKRSKSGVLIGLGLLCAFYPLAAGCASSWRMRQALSTFQSANATLDARSLARKKERRALLNESEGEEREALYASIEAEGIIARVRIPIIDVDLPVYAGTGEETLQKGVGHWPSSDVPPGGPGARMVLTGHRGLSSHRLFTRLDELKPGDRIWLDVYDESLAYRVETIEVIEPSALERLAPREGKDLLSLVTCTPYGLNTHRLVVTGERDGSASVEEPPQKRKLPSWRELAFGLLPFALLGAVCRRGKEKRICGKNY</sequence>
<dbReference type="Proteomes" id="UP000308836">
    <property type="component" value="Unassembled WGS sequence"/>
</dbReference>
<organism evidence="1 2">
    <name type="scientific">Dubosiella muris</name>
    <dbReference type="NCBI Taxonomy" id="3038133"/>
    <lineage>
        <taxon>Bacteria</taxon>
        <taxon>Bacillati</taxon>
        <taxon>Bacillota</taxon>
        <taxon>Erysipelotrichia</taxon>
        <taxon>Erysipelotrichales</taxon>
        <taxon>Erysipelotrichaceae</taxon>
        <taxon>Dubosiella</taxon>
    </lineage>
</organism>
<keyword evidence="2" id="KW-1185">Reference proteome</keyword>
<name>A0AC61REB2_9FIRM</name>
<protein>
    <submittedName>
        <fullName evidence="1">Class C sortase</fullName>
    </submittedName>
</protein>
<evidence type="ECO:0000313" key="1">
    <source>
        <dbReference type="EMBL" id="TGY67299.1"/>
    </source>
</evidence>
<accession>A0AC61REB2</accession>
<dbReference type="EMBL" id="SRYG01000001">
    <property type="protein sequence ID" value="TGY67299.1"/>
    <property type="molecule type" value="Genomic_DNA"/>
</dbReference>
<reference evidence="1" key="1">
    <citation type="submission" date="2019-04" db="EMBL/GenBank/DDBJ databases">
        <title>Microbes associate with the intestines of laboratory mice.</title>
        <authorList>
            <person name="Navarre W."/>
            <person name="Wong E."/>
            <person name="Huang K."/>
            <person name="Tropini C."/>
            <person name="Ng K."/>
            <person name="Yu B."/>
        </authorList>
    </citation>
    <scope>NUCLEOTIDE SEQUENCE</scope>
    <source>
        <strain evidence="1">NM09_H32</strain>
    </source>
</reference>